<evidence type="ECO:0000313" key="1">
    <source>
        <dbReference type="EMBL" id="KAF2794490.1"/>
    </source>
</evidence>
<organism evidence="1 2">
    <name type="scientific">Melanomma pulvis-pyrius CBS 109.77</name>
    <dbReference type="NCBI Taxonomy" id="1314802"/>
    <lineage>
        <taxon>Eukaryota</taxon>
        <taxon>Fungi</taxon>
        <taxon>Dikarya</taxon>
        <taxon>Ascomycota</taxon>
        <taxon>Pezizomycotina</taxon>
        <taxon>Dothideomycetes</taxon>
        <taxon>Pleosporomycetidae</taxon>
        <taxon>Pleosporales</taxon>
        <taxon>Melanommataceae</taxon>
        <taxon>Melanomma</taxon>
    </lineage>
</organism>
<sequence length="237" mass="27648">MCKYYRDLIQYGDCSKTRIEYCDYASSLPLNQREDLPCHIPGDDSDALIRATDPQHLFALRQMRKVWQKLDNARRRLSDLHTNAIARQRERISDLASHLLYFEELYRELGCRYYAGCGWRAHMNPSVDPRTHHAIVEALHGDIPQGLRDFFQPWRDLDATIYIALRLLEDGSLGLTDRIQCAHEECEGAYILVRNIECSLGELKLHVERLERMEPIVDIFDDGTRVRSDSRDRKTAL</sequence>
<keyword evidence="2" id="KW-1185">Reference proteome</keyword>
<protein>
    <submittedName>
        <fullName evidence="1">Uncharacterized protein</fullName>
    </submittedName>
</protein>
<gene>
    <name evidence="1" type="ORF">K505DRAFT_26175</name>
</gene>
<dbReference type="Proteomes" id="UP000799757">
    <property type="component" value="Unassembled WGS sequence"/>
</dbReference>
<dbReference type="OrthoDB" id="3800825at2759"/>
<proteinExistence type="predicted"/>
<name>A0A6A6XD36_9PLEO</name>
<dbReference type="EMBL" id="MU001889">
    <property type="protein sequence ID" value="KAF2794490.1"/>
    <property type="molecule type" value="Genomic_DNA"/>
</dbReference>
<accession>A0A6A6XD36</accession>
<reference evidence="1" key="1">
    <citation type="journal article" date="2020" name="Stud. Mycol.">
        <title>101 Dothideomycetes genomes: a test case for predicting lifestyles and emergence of pathogens.</title>
        <authorList>
            <person name="Haridas S."/>
            <person name="Albert R."/>
            <person name="Binder M."/>
            <person name="Bloem J."/>
            <person name="Labutti K."/>
            <person name="Salamov A."/>
            <person name="Andreopoulos B."/>
            <person name="Baker S."/>
            <person name="Barry K."/>
            <person name="Bills G."/>
            <person name="Bluhm B."/>
            <person name="Cannon C."/>
            <person name="Castanera R."/>
            <person name="Culley D."/>
            <person name="Daum C."/>
            <person name="Ezra D."/>
            <person name="Gonzalez J."/>
            <person name="Henrissat B."/>
            <person name="Kuo A."/>
            <person name="Liang C."/>
            <person name="Lipzen A."/>
            <person name="Lutzoni F."/>
            <person name="Magnuson J."/>
            <person name="Mondo S."/>
            <person name="Nolan M."/>
            <person name="Ohm R."/>
            <person name="Pangilinan J."/>
            <person name="Park H.-J."/>
            <person name="Ramirez L."/>
            <person name="Alfaro M."/>
            <person name="Sun H."/>
            <person name="Tritt A."/>
            <person name="Yoshinaga Y."/>
            <person name="Zwiers L.-H."/>
            <person name="Turgeon B."/>
            <person name="Goodwin S."/>
            <person name="Spatafora J."/>
            <person name="Crous P."/>
            <person name="Grigoriev I."/>
        </authorList>
    </citation>
    <scope>NUCLEOTIDE SEQUENCE</scope>
    <source>
        <strain evidence="1">CBS 109.77</strain>
    </source>
</reference>
<evidence type="ECO:0000313" key="2">
    <source>
        <dbReference type="Proteomes" id="UP000799757"/>
    </source>
</evidence>
<dbReference type="AlphaFoldDB" id="A0A6A6XD36"/>